<dbReference type="EMBL" id="JALLBG020000034">
    <property type="protein sequence ID" value="KAL3770892.1"/>
    <property type="molecule type" value="Genomic_DNA"/>
</dbReference>
<comment type="caution">
    <text evidence="2">The sequence shown here is derived from an EMBL/GenBank/DDBJ whole genome shotgun (WGS) entry which is preliminary data.</text>
</comment>
<evidence type="ECO:0000313" key="2">
    <source>
        <dbReference type="EMBL" id="KAL3770892.1"/>
    </source>
</evidence>
<evidence type="ECO:0000256" key="1">
    <source>
        <dbReference type="SAM" id="MobiDB-lite"/>
    </source>
</evidence>
<dbReference type="Proteomes" id="UP001530293">
    <property type="component" value="Unassembled WGS sequence"/>
</dbReference>
<gene>
    <name evidence="2" type="ORF">ACHAWU_003201</name>
</gene>
<evidence type="ECO:0000313" key="3">
    <source>
        <dbReference type="Proteomes" id="UP001530293"/>
    </source>
</evidence>
<sequence length="458" mass="50514">MTSASAVAHQGAIRIASRRAQLLLQRLHQQQNHQQQGAGGAKQSASTPKPKPEETPWPPSIRYTFYTLCVASVPFAIGQALASSPKLREYVLGEDVDIIDSGSGTDDDGVLSSKNILSMVRSYWGHEDYVPPIDRMPLKHATPGHRHAWQEDNFSSALKLLGLYSRTNDNSTANTDDNTDEENGSSNIPMSLDNEPPYHIRHDQKILSQYLSTTTNPSGVKTRLTLLPCASTSNSSGSEDDVDNIAGYDTICTLPANITLNTLRLLCKGSDAQAMKRDLAEKSDLAFLSKSTSERIRTYCWREDCRWVVNFPDDDDDDNAAALDGTIGDYASLGSNSHDHSQQNASDVLRHNTSIYSSWNYFPESSGSATAALASSLGSTSASTAAKKIGIAGSSNTTTSTSSSMDSLQMQKLQYHISELERELKDPSSLRDRDSMYEELRLAKQELRKLKPWWRRLW</sequence>
<dbReference type="AlphaFoldDB" id="A0ABD3N4H1"/>
<reference evidence="2 3" key="1">
    <citation type="submission" date="2024-10" db="EMBL/GenBank/DDBJ databases">
        <title>Updated reference genomes for cyclostephanoid diatoms.</title>
        <authorList>
            <person name="Roberts W.R."/>
            <person name="Alverson A.J."/>
        </authorList>
    </citation>
    <scope>NUCLEOTIDE SEQUENCE [LARGE SCALE GENOMIC DNA]</scope>
    <source>
        <strain evidence="2 3">AJA232-27</strain>
    </source>
</reference>
<name>A0ABD3N4H1_9STRA</name>
<feature type="compositionally biased region" description="Low complexity" evidence="1">
    <location>
        <begin position="28"/>
        <end position="48"/>
    </location>
</feature>
<feature type="region of interest" description="Disordered" evidence="1">
    <location>
        <begin position="28"/>
        <end position="58"/>
    </location>
</feature>
<accession>A0ABD3N4H1</accession>
<protein>
    <submittedName>
        <fullName evidence="2">Uncharacterized protein</fullName>
    </submittedName>
</protein>
<keyword evidence="3" id="KW-1185">Reference proteome</keyword>
<organism evidence="2 3">
    <name type="scientific">Discostella pseudostelligera</name>
    <dbReference type="NCBI Taxonomy" id="259834"/>
    <lineage>
        <taxon>Eukaryota</taxon>
        <taxon>Sar</taxon>
        <taxon>Stramenopiles</taxon>
        <taxon>Ochrophyta</taxon>
        <taxon>Bacillariophyta</taxon>
        <taxon>Coscinodiscophyceae</taxon>
        <taxon>Thalassiosirophycidae</taxon>
        <taxon>Stephanodiscales</taxon>
        <taxon>Stephanodiscaceae</taxon>
        <taxon>Discostella</taxon>
    </lineage>
</organism>
<proteinExistence type="predicted"/>
<feature type="region of interest" description="Disordered" evidence="1">
    <location>
        <begin position="169"/>
        <end position="195"/>
    </location>
</feature>